<evidence type="ECO:0000256" key="4">
    <source>
        <dbReference type="ARBA" id="ARBA00022525"/>
    </source>
</evidence>
<comment type="similarity">
    <text evidence="2">Belongs to the MIF family.</text>
</comment>
<evidence type="ECO:0000313" key="13">
    <source>
        <dbReference type="EMBL" id="KAK3785346.1"/>
    </source>
</evidence>
<dbReference type="GO" id="GO:0050178">
    <property type="term" value="F:phenylpyruvate tautomerase activity"/>
    <property type="evidence" value="ECO:0007669"/>
    <property type="project" value="UniProtKB-EC"/>
</dbReference>
<evidence type="ECO:0000256" key="7">
    <source>
        <dbReference type="ARBA" id="ARBA00036823"/>
    </source>
</evidence>
<evidence type="ECO:0000256" key="1">
    <source>
        <dbReference type="ARBA" id="ARBA00004613"/>
    </source>
</evidence>
<keyword evidence="4" id="KW-0964">Secreted</keyword>
<evidence type="ECO:0000256" key="2">
    <source>
        <dbReference type="ARBA" id="ARBA00005851"/>
    </source>
</evidence>
<accession>A0AAE1ADP1</accession>
<dbReference type="EMBL" id="JAWDGP010002132">
    <property type="protein sequence ID" value="KAK3785346.1"/>
    <property type="molecule type" value="Genomic_DNA"/>
</dbReference>
<evidence type="ECO:0000256" key="12">
    <source>
        <dbReference type="ARBA" id="ARBA00042730"/>
    </source>
</evidence>
<gene>
    <name evidence="13" type="ORF">RRG08_045571</name>
</gene>
<evidence type="ECO:0000313" key="14">
    <source>
        <dbReference type="Proteomes" id="UP001283361"/>
    </source>
</evidence>
<evidence type="ECO:0000256" key="9">
    <source>
        <dbReference type="ARBA" id="ARBA00039086"/>
    </source>
</evidence>
<dbReference type="Gene3D" id="3.30.429.10">
    <property type="entry name" value="Macrophage Migration Inhibitory Factor"/>
    <property type="match status" value="1"/>
</dbReference>
<evidence type="ECO:0000256" key="8">
    <source>
        <dbReference type="ARBA" id="ARBA00038932"/>
    </source>
</evidence>
<evidence type="ECO:0000256" key="3">
    <source>
        <dbReference type="ARBA" id="ARBA00022514"/>
    </source>
</evidence>
<evidence type="ECO:0000256" key="5">
    <source>
        <dbReference type="ARBA" id="ARBA00023235"/>
    </source>
</evidence>
<dbReference type="PANTHER" id="PTHR11954">
    <property type="entry name" value="D-DOPACHROME DECARBOXYLASE"/>
    <property type="match status" value="1"/>
</dbReference>
<comment type="caution">
    <text evidence="13">The sequence shown here is derived from an EMBL/GenBank/DDBJ whole genome shotgun (WGS) entry which is preliminary data.</text>
</comment>
<evidence type="ECO:0000256" key="11">
    <source>
        <dbReference type="ARBA" id="ARBA00041912"/>
    </source>
</evidence>
<dbReference type="GO" id="GO:0005615">
    <property type="term" value="C:extracellular space"/>
    <property type="evidence" value="ECO:0007669"/>
    <property type="project" value="UniProtKB-KW"/>
</dbReference>
<comment type="catalytic activity">
    <reaction evidence="7">
        <text>L-dopachrome = 5,6-dihydroxyindole-2-carboxylate</text>
        <dbReference type="Rhea" id="RHEA:13041"/>
        <dbReference type="ChEBI" id="CHEBI:16875"/>
        <dbReference type="ChEBI" id="CHEBI:57509"/>
        <dbReference type="EC" id="5.3.3.12"/>
    </reaction>
</comment>
<dbReference type="PANTHER" id="PTHR11954:SF6">
    <property type="entry name" value="MACROPHAGE MIGRATION INHIBITORY FACTOR"/>
    <property type="match status" value="1"/>
</dbReference>
<comment type="subcellular location">
    <subcellularLocation>
        <location evidence="1">Secreted</location>
    </subcellularLocation>
</comment>
<dbReference type="AlphaFoldDB" id="A0AAE1ADP1"/>
<protein>
    <recommendedName>
        <fullName evidence="12">L-dopachrome isomerase</fullName>
        <ecNumber evidence="9">5.3.2.1</ecNumber>
        <ecNumber evidence="8">5.3.3.12</ecNumber>
    </recommendedName>
    <alternativeName>
        <fullName evidence="10">L-dopachrome tautomerase</fullName>
    </alternativeName>
    <alternativeName>
        <fullName evidence="11">Phenylpyruvate tautomerase</fullName>
    </alternativeName>
</protein>
<proteinExistence type="inferred from homology"/>
<keyword evidence="5" id="KW-0413">Isomerase</keyword>
<keyword evidence="14" id="KW-1185">Reference proteome</keyword>
<sequence length="115" mass="12687">MPGLLISTNLKKDQIPEKFCAEATTFLAAELGKPPSYILVQICPDQVMTFGGSEEPCANIDINCIGVVGPDKNRQLAPKLSDFIEKHLGIKKDRFYINIFDIPRPSCVWNGSTFG</sequence>
<dbReference type="Pfam" id="PF01187">
    <property type="entry name" value="MIF"/>
    <property type="match status" value="1"/>
</dbReference>
<dbReference type="GO" id="GO:0004167">
    <property type="term" value="F:dopachrome isomerase activity"/>
    <property type="evidence" value="ECO:0007669"/>
    <property type="project" value="UniProtKB-EC"/>
</dbReference>
<dbReference type="InterPro" id="IPR001398">
    <property type="entry name" value="Macrophage_inhib_fac"/>
</dbReference>
<comment type="catalytic activity">
    <reaction evidence="6">
        <text>3-phenylpyruvate = enol-phenylpyruvate</text>
        <dbReference type="Rhea" id="RHEA:17097"/>
        <dbReference type="ChEBI" id="CHEBI:16815"/>
        <dbReference type="ChEBI" id="CHEBI:18005"/>
        <dbReference type="EC" id="5.3.2.1"/>
    </reaction>
</comment>
<dbReference type="GO" id="GO:0005125">
    <property type="term" value="F:cytokine activity"/>
    <property type="evidence" value="ECO:0007669"/>
    <property type="project" value="UniProtKB-KW"/>
</dbReference>
<dbReference type="SUPFAM" id="SSF55331">
    <property type="entry name" value="Tautomerase/MIF"/>
    <property type="match status" value="1"/>
</dbReference>
<organism evidence="13 14">
    <name type="scientific">Elysia crispata</name>
    <name type="common">lettuce slug</name>
    <dbReference type="NCBI Taxonomy" id="231223"/>
    <lineage>
        <taxon>Eukaryota</taxon>
        <taxon>Metazoa</taxon>
        <taxon>Spiralia</taxon>
        <taxon>Lophotrochozoa</taxon>
        <taxon>Mollusca</taxon>
        <taxon>Gastropoda</taxon>
        <taxon>Heterobranchia</taxon>
        <taxon>Euthyneura</taxon>
        <taxon>Panpulmonata</taxon>
        <taxon>Sacoglossa</taxon>
        <taxon>Placobranchoidea</taxon>
        <taxon>Plakobranchidae</taxon>
        <taxon>Elysia</taxon>
    </lineage>
</organism>
<keyword evidence="3" id="KW-0202">Cytokine</keyword>
<dbReference type="InterPro" id="IPR014347">
    <property type="entry name" value="Tautomerase/MIF_sf"/>
</dbReference>
<name>A0AAE1ADP1_9GAST</name>
<dbReference type="EC" id="5.3.2.1" evidence="9"/>
<reference evidence="13" key="1">
    <citation type="journal article" date="2023" name="G3 (Bethesda)">
        <title>A reference genome for the long-term kleptoplast-retaining sea slug Elysia crispata morphotype clarki.</title>
        <authorList>
            <person name="Eastman K.E."/>
            <person name="Pendleton A.L."/>
            <person name="Shaikh M.A."/>
            <person name="Suttiyut T."/>
            <person name="Ogas R."/>
            <person name="Tomko P."/>
            <person name="Gavelis G."/>
            <person name="Widhalm J.R."/>
            <person name="Wisecaver J.H."/>
        </authorList>
    </citation>
    <scope>NUCLEOTIDE SEQUENCE</scope>
    <source>
        <strain evidence="13">ECLA1</strain>
    </source>
</reference>
<evidence type="ECO:0000256" key="6">
    <source>
        <dbReference type="ARBA" id="ARBA00036735"/>
    </source>
</evidence>
<evidence type="ECO:0000256" key="10">
    <source>
        <dbReference type="ARBA" id="ARBA00041631"/>
    </source>
</evidence>
<dbReference type="EC" id="5.3.3.12" evidence="8"/>
<dbReference type="Proteomes" id="UP001283361">
    <property type="component" value="Unassembled WGS sequence"/>
</dbReference>